<dbReference type="InterPro" id="IPR029060">
    <property type="entry name" value="PIN-like_dom_sf"/>
</dbReference>
<dbReference type="STRING" id="743722.Sph21_0441"/>
<dbReference type="InterPro" id="IPR002716">
    <property type="entry name" value="PIN_dom"/>
</dbReference>
<sequence length="152" mass="17454">MNLLLDTNILLAVVRSKDYEGIVNFLNPNNGLIYVSVASEAEIKSIALRSGWGSQRKEKLDNFLDAIITVELNQLYINSYIEIDAYSQRSHPNFKHYPFRTPRNMGKNDLWIASLAALLGLKLITTDADFDHLDKIFFEVQKVKMEDFLPFL</sequence>
<dbReference type="PANTHER" id="PTHR33653">
    <property type="entry name" value="RIBONUCLEASE VAPC2"/>
    <property type="match status" value="1"/>
</dbReference>
<evidence type="ECO:0000256" key="6">
    <source>
        <dbReference type="ARBA" id="ARBA00022842"/>
    </source>
</evidence>
<evidence type="ECO:0000256" key="7">
    <source>
        <dbReference type="ARBA" id="ARBA00038093"/>
    </source>
</evidence>
<keyword evidence="2" id="KW-1277">Toxin-antitoxin system</keyword>
<evidence type="ECO:0000256" key="3">
    <source>
        <dbReference type="ARBA" id="ARBA00022722"/>
    </source>
</evidence>
<gene>
    <name evidence="9" type="ordered locus">Sph21_0441</name>
</gene>
<protein>
    <submittedName>
        <fullName evidence="9">PilT protein domain protein</fullName>
    </submittedName>
</protein>
<dbReference type="Pfam" id="PF01850">
    <property type="entry name" value="PIN"/>
    <property type="match status" value="1"/>
</dbReference>
<evidence type="ECO:0000259" key="8">
    <source>
        <dbReference type="Pfam" id="PF01850"/>
    </source>
</evidence>
<feature type="domain" description="PIN" evidence="8">
    <location>
        <begin position="4"/>
        <end position="135"/>
    </location>
</feature>
<keyword evidence="5" id="KW-0378">Hydrolase</keyword>
<accession>F4C6I7</accession>
<dbReference type="SUPFAM" id="SSF88723">
    <property type="entry name" value="PIN domain-like"/>
    <property type="match status" value="1"/>
</dbReference>
<comment type="similarity">
    <text evidence="7">Belongs to the PINc/VapC protein family.</text>
</comment>
<keyword evidence="3" id="KW-0540">Nuclease</keyword>
<comment type="cofactor">
    <cofactor evidence="1">
        <name>Mg(2+)</name>
        <dbReference type="ChEBI" id="CHEBI:18420"/>
    </cofactor>
</comment>
<evidence type="ECO:0000313" key="9">
    <source>
        <dbReference type="EMBL" id="ADZ77023.1"/>
    </source>
</evidence>
<evidence type="ECO:0000256" key="2">
    <source>
        <dbReference type="ARBA" id="ARBA00022649"/>
    </source>
</evidence>
<organism evidence="9">
    <name type="scientific">Sphingobacterium sp. (strain 21)</name>
    <dbReference type="NCBI Taxonomy" id="743722"/>
    <lineage>
        <taxon>Bacteria</taxon>
        <taxon>Pseudomonadati</taxon>
        <taxon>Bacteroidota</taxon>
        <taxon>Sphingobacteriia</taxon>
        <taxon>Sphingobacteriales</taxon>
        <taxon>Sphingobacteriaceae</taxon>
        <taxon>Sphingobacterium</taxon>
    </lineage>
</organism>
<keyword evidence="6" id="KW-0460">Magnesium</keyword>
<dbReference type="PATRIC" id="fig|743722.3.peg.480"/>
<name>F4C6I7_SPHS2</name>
<dbReference type="EMBL" id="CP002584">
    <property type="protein sequence ID" value="ADZ77023.1"/>
    <property type="molecule type" value="Genomic_DNA"/>
</dbReference>
<evidence type="ECO:0000256" key="4">
    <source>
        <dbReference type="ARBA" id="ARBA00022723"/>
    </source>
</evidence>
<dbReference type="Gene3D" id="3.40.50.1010">
    <property type="entry name" value="5'-nuclease"/>
    <property type="match status" value="1"/>
</dbReference>
<evidence type="ECO:0000256" key="1">
    <source>
        <dbReference type="ARBA" id="ARBA00001946"/>
    </source>
</evidence>
<dbReference type="KEGG" id="shg:Sph21_0441"/>
<dbReference type="GO" id="GO:0046872">
    <property type="term" value="F:metal ion binding"/>
    <property type="evidence" value="ECO:0007669"/>
    <property type="project" value="UniProtKB-KW"/>
</dbReference>
<dbReference type="AlphaFoldDB" id="F4C6I7"/>
<dbReference type="InterPro" id="IPR050556">
    <property type="entry name" value="Type_II_TA_system_RNase"/>
</dbReference>
<dbReference type="eggNOG" id="COG1487">
    <property type="taxonomic scope" value="Bacteria"/>
</dbReference>
<dbReference type="GO" id="GO:0016787">
    <property type="term" value="F:hydrolase activity"/>
    <property type="evidence" value="ECO:0007669"/>
    <property type="project" value="UniProtKB-KW"/>
</dbReference>
<dbReference type="PANTHER" id="PTHR33653:SF1">
    <property type="entry name" value="RIBONUCLEASE VAPC2"/>
    <property type="match status" value="1"/>
</dbReference>
<reference evidence="9" key="1">
    <citation type="submission" date="2011-03" db="EMBL/GenBank/DDBJ databases">
        <title>Complete sequence of Sphingobacterium sp. 21.</title>
        <authorList>
            <consortium name="US DOE Joint Genome Institute"/>
            <person name="Lucas S."/>
            <person name="Copeland A."/>
            <person name="Lapidus A."/>
            <person name="Cheng J.-F."/>
            <person name="Goodwin L."/>
            <person name="Pitluck S."/>
            <person name="Davenport K."/>
            <person name="Detter J.C."/>
            <person name="Han C."/>
            <person name="Tapia R."/>
            <person name="Land M."/>
            <person name="Hauser L."/>
            <person name="Kyrpides N."/>
            <person name="Ivanova N."/>
            <person name="Ovchinnikova G."/>
            <person name="Pagani I."/>
            <person name="Siebers A.K."/>
            <person name="Allgaier M."/>
            <person name="Thelen M.P."/>
            <person name="Hugenholtz P."/>
            <person name="Woyke T."/>
        </authorList>
    </citation>
    <scope>NUCLEOTIDE SEQUENCE</scope>
    <source>
        <strain evidence="9">21</strain>
    </source>
</reference>
<keyword evidence="4" id="KW-0479">Metal-binding</keyword>
<proteinExistence type="inferred from homology"/>
<dbReference type="CDD" id="cd09881">
    <property type="entry name" value="PIN_VapC4-5_FitB-like"/>
    <property type="match status" value="1"/>
</dbReference>
<evidence type="ECO:0000256" key="5">
    <source>
        <dbReference type="ARBA" id="ARBA00022801"/>
    </source>
</evidence>
<dbReference type="HOGENOM" id="CLU_153795_0_0_10"/>
<dbReference type="GO" id="GO:0004518">
    <property type="term" value="F:nuclease activity"/>
    <property type="evidence" value="ECO:0007669"/>
    <property type="project" value="UniProtKB-KW"/>
</dbReference>